<feature type="transmembrane region" description="Helical" evidence="2">
    <location>
        <begin position="222"/>
        <end position="245"/>
    </location>
</feature>
<gene>
    <name evidence="3" type="ORF">LV75_006370</name>
</gene>
<keyword evidence="2" id="KW-0812">Transmembrane</keyword>
<feature type="compositionally biased region" description="Low complexity" evidence="1">
    <location>
        <begin position="358"/>
        <end position="402"/>
    </location>
</feature>
<sequence length="402" mass="42390">MSAETKARPGLAEYLGRVRTALADLPADELAEVMEDVEPHVTEVFTETGDLDGVIGRLGTPEAYAAELRAAGGYPPPGPTGGSALWAARYTLLVTVVSIVVALGSGLVALSGGSGKFAVLGLCVVFAIPALMLLFTDRVRPSDVEALGSYRFANRGALALLDKLPPRAVAYLRSLRPAWWLVRVLLLVVTLMAGQAESALVVLTVVALVSWAGPRSRDDRRLLPVVVVANAFLAGVAIALLAFGISASTRESNGYPYSPSGLYYNGSYVNNVYAVDEEGNAIPQFYLYDEDGTPLKLYGEYCEDRGNERNFDNRFPLPRIEYRNRTCVVESGIPFVPLPPGATDRTPSVPTRPISPGASASTPPTTTASATSPATAPTTTAATPPLTSTPAPSVPTTVTPTP</sequence>
<keyword evidence="4" id="KW-1185">Reference proteome</keyword>
<organism evidence="3 4">
    <name type="scientific">Actinokineospora diospyrosa</name>
    <dbReference type="NCBI Taxonomy" id="103728"/>
    <lineage>
        <taxon>Bacteria</taxon>
        <taxon>Bacillati</taxon>
        <taxon>Actinomycetota</taxon>
        <taxon>Actinomycetes</taxon>
        <taxon>Pseudonocardiales</taxon>
        <taxon>Pseudonocardiaceae</taxon>
        <taxon>Actinokineospora</taxon>
    </lineage>
</organism>
<accession>A0ABT1IMD8</accession>
<evidence type="ECO:0000256" key="1">
    <source>
        <dbReference type="SAM" id="MobiDB-lite"/>
    </source>
</evidence>
<reference evidence="3 4" key="1">
    <citation type="submission" date="2022-06" db="EMBL/GenBank/DDBJ databases">
        <title>Genomic Encyclopedia of Archaeal and Bacterial Type Strains, Phase II (KMG-II): from individual species to whole genera.</title>
        <authorList>
            <person name="Goeker M."/>
        </authorList>
    </citation>
    <scope>NUCLEOTIDE SEQUENCE [LARGE SCALE GENOMIC DNA]</scope>
    <source>
        <strain evidence="3 4">DSM 44255</strain>
    </source>
</reference>
<feature type="transmembrane region" description="Helical" evidence="2">
    <location>
        <begin position="180"/>
        <end position="210"/>
    </location>
</feature>
<feature type="region of interest" description="Disordered" evidence="1">
    <location>
        <begin position="335"/>
        <end position="402"/>
    </location>
</feature>
<keyword evidence="2" id="KW-0472">Membrane</keyword>
<proteinExistence type="predicted"/>
<dbReference type="RefSeq" id="WP_253891018.1">
    <property type="nucleotide sequence ID" value="NZ_BAAAVB010000021.1"/>
</dbReference>
<evidence type="ECO:0000313" key="4">
    <source>
        <dbReference type="Proteomes" id="UP001205185"/>
    </source>
</evidence>
<evidence type="ECO:0000313" key="3">
    <source>
        <dbReference type="EMBL" id="MCP2273839.1"/>
    </source>
</evidence>
<dbReference type="EMBL" id="JAMTCO010000018">
    <property type="protein sequence ID" value="MCP2273839.1"/>
    <property type="molecule type" value="Genomic_DNA"/>
</dbReference>
<dbReference type="Pfam" id="PF22564">
    <property type="entry name" value="HAAS"/>
    <property type="match status" value="1"/>
</dbReference>
<comment type="caution">
    <text evidence="3">The sequence shown here is derived from an EMBL/GenBank/DDBJ whole genome shotgun (WGS) entry which is preliminary data.</text>
</comment>
<protein>
    <submittedName>
        <fullName evidence="3">Membrane protein</fullName>
    </submittedName>
</protein>
<feature type="transmembrane region" description="Helical" evidence="2">
    <location>
        <begin position="117"/>
        <end position="135"/>
    </location>
</feature>
<keyword evidence="2" id="KW-1133">Transmembrane helix</keyword>
<name>A0ABT1IMD8_9PSEU</name>
<dbReference type="Proteomes" id="UP001205185">
    <property type="component" value="Unassembled WGS sequence"/>
</dbReference>
<feature type="transmembrane region" description="Helical" evidence="2">
    <location>
        <begin position="87"/>
        <end position="110"/>
    </location>
</feature>
<evidence type="ECO:0000256" key="2">
    <source>
        <dbReference type="SAM" id="Phobius"/>
    </source>
</evidence>